<comment type="function">
    <text evidence="5">Key component of the ribosome quality control system (RQC), a ribosome-associated complex that mediates the extraction of incompletely synthesized nascent chains from stalled ribosomes and their subsequent degradation. RqcH recruits Ala-charged tRNA, and with RqcP directs the elongation of stalled nascent chains on 50S ribosomal subunits, leading to non-templated C-terminal alanine extensions (Ala tail). The Ala tail promotes nascent chain degradation. RqcP is associated with the translocation-like movement of the peptidyl-tRNA from the A-site into the P-site.</text>
</comment>
<protein>
    <recommendedName>
        <fullName evidence="5">RQC P-site tRNA stabilizing factor</fullName>
        <shortName evidence="5">RqcP</shortName>
    </recommendedName>
    <alternativeName>
        <fullName evidence="5">Ribosome-associated protein quality control protein P</fullName>
    </alternativeName>
</protein>
<dbReference type="InterPro" id="IPR036986">
    <property type="entry name" value="S4_RNA-bd_sf"/>
</dbReference>
<reference evidence="8 10" key="1">
    <citation type="submission" date="2023-07" db="EMBL/GenBank/DDBJ databases">
        <title>Unpublished Manusciprt.</title>
        <authorList>
            <person name="Aydin F."/>
            <person name="Tarhane S."/>
            <person name="Saticioglu I.B."/>
            <person name="Karakaya E."/>
            <person name="Abay S."/>
            <person name="Guran O."/>
            <person name="Bozkurt E."/>
            <person name="Uzum N."/>
            <person name="Olgun K."/>
            <person name="Jablonski D."/>
        </authorList>
    </citation>
    <scope>NUCLEOTIDE SEQUENCE</scope>
    <source>
        <strain evidence="10">faydin-H75</strain>
        <strain evidence="8">Faydin-H76</strain>
    </source>
</reference>
<keyword evidence="2 5" id="KW-0699">rRNA-binding</keyword>
<keyword evidence="4 5" id="KW-0648">Protein biosynthesis</keyword>
<dbReference type="SUPFAM" id="SSF55174">
    <property type="entry name" value="Alpha-L RNA-binding motif"/>
    <property type="match status" value="1"/>
</dbReference>
<dbReference type="Proteomes" id="UP001177258">
    <property type="component" value="Unassembled WGS sequence"/>
</dbReference>
<evidence type="ECO:0000256" key="2">
    <source>
        <dbReference type="ARBA" id="ARBA00022730"/>
    </source>
</evidence>
<dbReference type="GO" id="GO:0019843">
    <property type="term" value="F:rRNA binding"/>
    <property type="evidence" value="ECO:0007669"/>
    <property type="project" value="UniProtKB-UniRule"/>
</dbReference>
<sequence>MRIDKFINTVNIVKKRSIAQDMCETGVIFINGVAAKSSRNVKVGDIIQVKYLENTKRYKVLQIPTLKSIPKTKSQEYAVEF</sequence>
<evidence type="ECO:0000256" key="5">
    <source>
        <dbReference type="HAMAP-Rule" id="MF_00871"/>
    </source>
</evidence>
<dbReference type="Gene3D" id="3.10.290.10">
    <property type="entry name" value="RNA-binding S4 domain"/>
    <property type="match status" value="1"/>
</dbReference>
<dbReference type="InterPro" id="IPR025490">
    <property type="entry name" value="RqcP"/>
</dbReference>
<dbReference type="PROSITE" id="PS50889">
    <property type="entry name" value="S4"/>
    <property type="match status" value="1"/>
</dbReference>
<evidence type="ECO:0000256" key="3">
    <source>
        <dbReference type="ARBA" id="ARBA00022884"/>
    </source>
</evidence>
<dbReference type="GO" id="GO:0072344">
    <property type="term" value="P:rescue of stalled ribosome"/>
    <property type="evidence" value="ECO:0007669"/>
    <property type="project" value="UniProtKB-UniRule"/>
</dbReference>
<dbReference type="HAMAP" id="MF_00871">
    <property type="entry name" value="RqcP"/>
    <property type="match status" value="1"/>
</dbReference>
<keyword evidence="10" id="KW-1185">Reference proteome</keyword>
<dbReference type="Pfam" id="PF01479">
    <property type="entry name" value="S4"/>
    <property type="match status" value="1"/>
</dbReference>
<keyword evidence="3 5" id="KW-0694">RNA-binding</keyword>
<comment type="similarity">
    <text evidence="5">Belongs to the RqcP family.</text>
</comment>
<name>A0AA90T8X8_9HELI</name>
<dbReference type="GO" id="GO:0000049">
    <property type="term" value="F:tRNA binding"/>
    <property type="evidence" value="ECO:0007669"/>
    <property type="project" value="UniProtKB-UniRule"/>
</dbReference>
<dbReference type="RefSeq" id="WP_305516243.1">
    <property type="nucleotide sequence ID" value="NZ_JAUPEV010000001.1"/>
</dbReference>
<organism evidence="8 9">
    <name type="scientific">Helicobacter cappadocius</name>
    <dbReference type="NCBI Taxonomy" id="3063998"/>
    <lineage>
        <taxon>Bacteria</taxon>
        <taxon>Pseudomonadati</taxon>
        <taxon>Campylobacterota</taxon>
        <taxon>Epsilonproteobacteria</taxon>
        <taxon>Campylobacterales</taxon>
        <taxon>Helicobacteraceae</taxon>
        <taxon>Helicobacter</taxon>
    </lineage>
</organism>
<dbReference type="Proteomes" id="UP001240777">
    <property type="component" value="Unassembled WGS sequence"/>
</dbReference>
<feature type="domain" description="RNA-binding S4" evidence="6">
    <location>
        <begin position="1"/>
        <end position="61"/>
    </location>
</feature>
<accession>A0AA90T8X8</accession>
<evidence type="ECO:0000313" key="7">
    <source>
        <dbReference type="EMBL" id="MDO7252400.1"/>
    </source>
</evidence>
<keyword evidence="1 5" id="KW-0820">tRNA-binding</keyword>
<dbReference type="AlphaFoldDB" id="A0AA90T8X8"/>
<dbReference type="CDD" id="cd00165">
    <property type="entry name" value="S4"/>
    <property type="match status" value="1"/>
</dbReference>
<dbReference type="GO" id="GO:0043023">
    <property type="term" value="F:ribosomal large subunit binding"/>
    <property type="evidence" value="ECO:0007669"/>
    <property type="project" value="UniProtKB-UniRule"/>
</dbReference>
<evidence type="ECO:0000259" key="6">
    <source>
        <dbReference type="SMART" id="SM00363"/>
    </source>
</evidence>
<comment type="subunit">
    <text evidence="5">Associates with stalled 50S ribosomal subunits. Binds to RqcH, 23S rRNA and the P-site tRNA. Does not require RqcH for association with 50S subunits.</text>
</comment>
<dbReference type="EMBL" id="JAUYZK010000001">
    <property type="protein sequence ID" value="MDP2538267.1"/>
    <property type="molecule type" value="Genomic_DNA"/>
</dbReference>
<dbReference type="InterPro" id="IPR002942">
    <property type="entry name" value="S4_RNA-bd"/>
</dbReference>
<reference evidence="7" key="2">
    <citation type="submission" date="2023-07" db="EMBL/GenBank/DDBJ databases">
        <authorList>
            <person name="Aydin F."/>
            <person name="Tarhane S."/>
            <person name="Saticioglu I.B."/>
            <person name="Karakaya E."/>
            <person name="Abay S."/>
            <person name="Guran O."/>
            <person name="Bozkurt E."/>
            <person name="Uzum N."/>
            <person name="Olgun K."/>
            <person name="Jablonski D."/>
        </authorList>
    </citation>
    <scope>NUCLEOTIDE SEQUENCE</scope>
    <source>
        <strain evidence="7">Faydin-H75</strain>
    </source>
</reference>
<evidence type="ECO:0000313" key="8">
    <source>
        <dbReference type="EMBL" id="MDP2538267.1"/>
    </source>
</evidence>
<dbReference type="EMBL" id="JAUPEV010000001">
    <property type="protein sequence ID" value="MDO7252400.1"/>
    <property type="molecule type" value="Genomic_DNA"/>
</dbReference>
<evidence type="ECO:0000313" key="9">
    <source>
        <dbReference type="Proteomes" id="UP001177258"/>
    </source>
</evidence>
<evidence type="ECO:0000256" key="1">
    <source>
        <dbReference type="ARBA" id="ARBA00022555"/>
    </source>
</evidence>
<gene>
    <name evidence="5" type="primary">rqcP</name>
    <name evidence="7" type="ORF">Q5I04_00500</name>
    <name evidence="8" type="ORF">Q5I06_00500</name>
</gene>
<dbReference type="SMART" id="SM00363">
    <property type="entry name" value="S4"/>
    <property type="match status" value="1"/>
</dbReference>
<evidence type="ECO:0000313" key="10">
    <source>
        <dbReference type="Proteomes" id="UP001240777"/>
    </source>
</evidence>
<comment type="caution">
    <text evidence="8">The sequence shown here is derived from an EMBL/GenBank/DDBJ whole genome shotgun (WGS) entry which is preliminary data.</text>
</comment>
<reference evidence="7 9" key="3">
    <citation type="journal article" date="2024" name="Syst. Appl. Microbiol.">
        <title>Helicobacter cappadocius sp. nov., from lizards: The first psychrotrophic Helicobacter species.</title>
        <authorList>
            <person name="Aydin F."/>
            <person name="Tarhane S."/>
            <person name="Karakaya E."/>
            <person name="Abay S."/>
            <person name="Kayman T."/>
            <person name="Guran O."/>
            <person name="Bozkurt E."/>
            <person name="Uzum N."/>
            <person name="Avci A."/>
            <person name="Olgun K."/>
            <person name="Jablonski D."/>
            <person name="Guran C."/>
            <person name="Burcin Saticioglu I."/>
        </authorList>
    </citation>
    <scope>NUCLEOTIDE SEQUENCE [LARGE SCALE GENOMIC DNA]</scope>
    <source>
        <strain evidence="7">Faydin-H75</strain>
        <strain evidence="9">faydin-H76</strain>
    </source>
</reference>
<evidence type="ECO:0000256" key="4">
    <source>
        <dbReference type="ARBA" id="ARBA00022917"/>
    </source>
</evidence>
<proteinExistence type="inferred from homology"/>
<dbReference type="PIRSF" id="PIRSF038881">
    <property type="entry name" value="RNAbp_HP1423"/>
    <property type="match status" value="1"/>
</dbReference>